<feature type="transmembrane region" description="Helical" evidence="10">
    <location>
        <begin position="386"/>
        <end position="411"/>
    </location>
</feature>
<dbReference type="EMBL" id="CAICTM010000197">
    <property type="protein sequence ID" value="CAB9504483.1"/>
    <property type="molecule type" value="Genomic_DNA"/>
</dbReference>
<dbReference type="OrthoDB" id="48232at2759"/>
<comment type="caution">
    <text evidence="12">The sequence shown here is derived from an EMBL/GenBank/DDBJ whole genome shotgun (WGS) entry which is preliminary data.</text>
</comment>
<dbReference type="InterPro" id="IPR036739">
    <property type="entry name" value="SLC41_membr_dom_sf"/>
</dbReference>
<feature type="region of interest" description="Disordered" evidence="9">
    <location>
        <begin position="67"/>
        <end position="115"/>
    </location>
</feature>
<keyword evidence="5" id="KW-0460">Magnesium</keyword>
<dbReference type="Gene3D" id="1.10.357.20">
    <property type="entry name" value="SLC41 divalent cation transporters, integral membrane domain"/>
    <property type="match status" value="1"/>
</dbReference>
<evidence type="ECO:0000256" key="4">
    <source>
        <dbReference type="ARBA" id="ARBA00022692"/>
    </source>
</evidence>
<evidence type="ECO:0000256" key="9">
    <source>
        <dbReference type="SAM" id="MobiDB-lite"/>
    </source>
</evidence>
<feature type="coiled-coil region" evidence="8">
    <location>
        <begin position="161"/>
        <end position="188"/>
    </location>
</feature>
<dbReference type="PANTHER" id="PTHR41394:SF5">
    <property type="entry name" value="SLC41A_MGTE INTEGRAL MEMBRANE DOMAIN-CONTAINING PROTEIN"/>
    <property type="match status" value="1"/>
</dbReference>
<feature type="transmembrane region" description="Helical" evidence="10">
    <location>
        <begin position="431"/>
        <end position="454"/>
    </location>
</feature>
<evidence type="ECO:0000256" key="1">
    <source>
        <dbReference type="ARBA" id="ARBA00004141"/>
    </source>
</evidence>
<keyword evidence="6 10" id="KW-1133">Transmembrane helix</keyword>
<dbReference type="GO" id="GO:0016020">
    <property type="term" value="C:membrane"/>
    <property type="evidence" value="ECO:0007669"/>
    <property type="project" value="UniProtKB-SubCell"/>
</dbReference>
<evidence type="ECO:0000256" key="2">
    <source>
        <dbReference type="ARBA" id="ARBA00009749"/>
    </source>
</evidence>
<feature type="domain" description="SLC41A/MgtE integral membrane" evidence="11">
    <location>
        <begin position="319"/>
        <end position="439"/>
    </location>
</feature>
<feature type="transmembrane region" description="Helical" evidence="10">
    <location>
        <begin position="360"/>
        <end position="379"/>
    </location>
</feature>
<keyword evidence="8" id="KW-0175">Coiled coil</keyword>
<reference evidence="12" key="1">
    <citation type="submission" date="2020-06" db="EMBL/GenBank/DDBJ databases">
        <authorList>
            <consortium name="Plant Systems Biology data submission"/>
        </authorList>
    </citation>
    <scope>NUCLEOTIDE SEQUENCE</scope>
    <source>
        <strain evidence="12">D6</strain>
    </source>
</reference>
<dbReference type="InterPro" id="IPR006667">
    <property type="entry name" value="SLC41_membr_dom"/>
</dbReference>
<dbReference type="SUPFAM" id="SSF161093">
    <property type="entry name" value="MgtE membrane domain-like"/>
    <property type="match status" value="1"/>
</dbReference>
<name>A0A9N8DK49_9STRA</name>
<accession>A0A9N8DK49</accession>
<dbReference type="Pfam" id="PF01769">
    <property type="entry name" value="MgtE"/>
    <property type="match status" value="1"/>
</dbReference>
<dbReference type="AlphaFoldDB" id="A0A9N8DK49"/>
<evidence type="ECO:0000256" key="5">
    <source>
        <dbReference type="ARBA" id="ARBA00022842"/>
    </source>
</evidence>
<organism evidence="12 13">
    <name type="scientific">Seminavis robusta</name>
    <dbReference type="NCBI Taxonomy" id="568900"/>
    <lineage>
        <taxon>Eukaryota</taxon>
        <taxon>Sar</taxon>
        <taxon>Stramenopiles</taxon>
        <taxon>Ochrophyta</taxon>
        <taxon>Bacillariophyta</taxon>
        <taxon>Bacillariophyceae</taxon>
        <taxon>Bacillariophycidae</taxon>
        <taxon>Naviculales</taxon>
        <taxon>Naviculaceae</taxon>
        <taxon>Seminavis</taxon>
    </lineage>
</organism>
<feature type="transmembrane region" description="Helical" evidence="10">
    <location>
        <begin position="313"/>
        <end position="329"/>
    </location>
</feature>
<keyword evidence="7 10" id="KW-0472">Membrane</keyword>
<comment type="similarity">
    <text evidence="2">Belongs to the SLC41A transporter family.</text>
</comment>
<keyword evidence="13" id="KW-1185">Reference proteome</keyword>
<gene>
    <name evidence="12" type="ORF">SEMRO_198_G084190.1</name>
</gene>
<comment type="subcellular location">
    <subcellularLocation>
        <location evidence="1">Membrane</location>
        <topology evidence="1">Multi-pass membrane protein</topology>
    </subcellularLocation>
</comment>
<dbReference type="PANTHER" id="PTHR41394">
    <property type="entry name" value="MAGNESIUM TRANSPORTER MGTE"/>
    <property type="match status" value="1"/>
</dbReference>
<protein>
    <submittedName>
        <fullName evidence="12">Divalent cation transporter</fullName>
    </submittedName>
</protein>
<evidence type="ECO:0000256" key="7">
    <source>
        <dbReference type="ARBA" id="ARBA00023136"/>
    </source>
</evidence>
<evidence type="ECO:0000256" key="3">
    <source>
        <dbReference type="ARBA" id="ARBA00022448"/>
    </source>
</evidence>
<evidence type="ECO:0000256" key="6">
    <source>
        <dbReference type="ARBA" id="ARBA00022989"/>
    </source>
</evidence>
<evidence type="ECO:0000256" key="10">
    <source>
        <dbReference type="SAM" id="Phobius"/>
    </source>
</evidence>
<evidence type="ECO:0000259" key="11">
    <source>
        <dbReference type="Pfam" id="PF01769"/>
    </source>
</evidence>
<keyword evidence="4 10" id="KW-0812">Transmembrane</keyword>
<evidence type="ECO:0000256" key="8">
    <source>
        <dbReference type="SAM" id="Coils"/>
    </source>
</evidence>
<evidence type="ECO:0000313" key="12">
    <source>
        <dbReference type="EMBL" id="CAB9504483.1"/>
    </source>
</evidence>
<sequence length="459" mass="49865">MTRLRRSITRTYSGPDLMTQPRYPMGQHLFLVLVVLLSAFTAESWQGSPIISRVSILSSRLNPRGRFSLSPRQGYKRPSEGSHLLRGPCKGQGSDDDDNDKNIMGDPNNNIHKEPSRRMRIRHTVSNLWSNLRFQDRNGAEMTSVMAPQTTTTTPADELIVDELETENQLLRETIRQLELENDRLASQQRVVLETFEGEGRLLARTGSGTSEGSNSTWLVASGGEDMMNFGITLSGEELTGDVATTAGMTDEEAALWCDALEAEEDSCPVEPTVSFGEALRDRAYWLVGLLVMQSCSGLILSRNEALLANHPIIIYFLTMLVGAGGNAGNQASVRVIRGIALGTLNEKTQGQFLSREFKMAASLSIILSCAGFLRAAAFRTPFPETVAVTASLALIVFSSVCLGAVLPLLLQRLGVDPAHSSTTIQVIMDILGVFVAVAISSLILDSPLGLILINRLGG</sequence>
<dbReference type="Proteomes" id="UP001153069">
    <property type="component" value="Unassembled WGS sequence"/>
</dbReference>
<keyword evidence="3" id="KW-0813">Transport</keyword>
<dbReference type="GO" id="GO:0008324">
    <property type="term" value="F:monoatomic cation transmembrane transporter activity"/>
    <property type="evidence" value="ECO:0007669"/>
    <property type="project" value="InterPro"/>
</dbReference>
<evidence type="ECO:0000313" key="13">
    <source>
        <dbReference type="Proteomes" id="UP001153069"/>
    </source>
</evidence>
<proteinExistence type="inferred from homology"/>